<accession>A0A6A6UCR6</accession>
<gene>
    <name evidence="3" type="ORF">BT63DRAFT_479103</name>
</gene>
<dbReference type="GO" id="GO:0005634">
    <property type="term" value="C:nucleus"/>
    <property type="evidence" value="ECO:0007669"/>
    <property type="project" value="InterPro"/>
</dbReference>
<feature type="compositionally biased region" description="Basic and acidic residues" evidence="1">
    <location>
        <begin position="471"/>
        <end position="481"/>
    </location>
</feature>
<reference evidence="3" key="1">
    <citation type="journal article" date="2020" name="Stud. Mycol.">
        <title>101 Dothideomycetes genomes: a test case for predicting lifestyles and emergence of pathogens.</title>
        <authorList>
            <person name="Haridas S."/>
            <person name="Albert R."/>
            <person name="Binder M."/>
            <person name="Bloem J."/>
            <person name="Labutti K."/>
            <person name="Salamov A."/>
            <person name="Andreopoulos B."/>
            <person name="Baker S."/>
            <person name="Barry K."/>
            <person name="Bills G."/>
            <person name="Bluhm B."/>
            <person name="Cannon C."/>
            <person name="Castanera R."/>
            <person name="Culley D."/>
            <person name="Daum C."/>
            <person name="Ezra D."/>
            <person name="Gonzalez J."/>
            <person name="Henrissat B."/>
            <person name="Kuo A."/>
            <person name="Liang C."/>
            <person name="Lipzen A."/>
            <person name="Lutzoni F."/>
            <person name="Magnuson J."/>
            <person name="Mondo S."/>
            <person name="Nolan M."/>
            <person name="Ohm R."/>
            <person name="Pangilinan J."/>
            <person name="Park H.-J."/>
            <person name="Ramirez L."/>
            <person name="Alfaro M."/>
            <person name="Sun H."/>
            <person name="Tritt A."/>
            <person name="Yoshinaga Y."/>
            <person name="Zwiers L.-H."/>
            <person name="Turgeon B."/>
            <person name="Goodwin S."/>
            <person name="Spatafora J."/>
            <person name="Crous P."/>
            <person name="Grigoriev I."/>
        </authorList>
    </citation>
    <scope>NUCLEOTIDE SEQUENCE</scope>
    <source>
        <strain evidence="3">CBS 115976</strain>
    </source>
</reference>
<feature type="region of interest" description="Disordered" evidence="1">
    <location>
        <begin position="142"/>
        <end position="209"/>
    </location>
</feature>
<dbReference type="GO" id="GO:0072344">
    <property type="term" value="P:rescue of stalled ribosome"/>
    <property type="evidence" value="ECO:0007669"/>
    <property type="project" value="InterPro"/>
</dbReference>
<dbReference type="Pfam" id="PF06221">
    <property type="entry name" value="zf-C2HC5"/>
    <property type="match status" value="1"/>
</dbReference>
<dbReference type="GO" id="GO:0045893">
    <property type="term" value="P:positive regulation of DNA-templated transcription"/>
    <property type="evidence" value="ECO:0007669"/>
    <property type="project" value="TreeGrafter"/>
</dbReference>
<dbReference type="PANTHER" id="PTHR12963:SF4">
    <property type="entry name" value="ACTIVATING SIGNAL COINTEGRATOR 1"/>
    <property type="match status" value="1"/>
</dbReference>
<dbReference type="InterPro" id="IPR039128">
    <property type="entry name" value="TRIP4-like"/>
</dbReference>
<dbReference type="PANTHER" id="PTHR12963">
    <property type="entry name" value="THYROID RECEPTOR INTERACTING PROTEIN RELATED"/>
    <property type="match status" value="1"/>
</dbReference>
<proteinExistence type="predicted"/>
<feature type="compositionally biased region" description="Low complexity" evidence="1">
    <location>
        <begin position="64"/>
        <end position="76"/>
    </location>
</feature>
<feature type="region of interest" description="Disordered" evidence="1">
    <location>
        <begin position="471"/>
        <end position="521"/>
    </location>
</feature>
<keyword evidence="4" id="KW-1185">Reference proteome</keyword>
<dbReference type="GO" id="GO:0180022">
    <property type="term" value="C:RQC-trigger complex"/>
    <property type="evidence" value="ECO:0007669"/>
    <property type="project" value="InterPro"/>
</dbReference>
<evidence type="ECO:0000313" key="3">
    <source>
        <dbReference type="EMBL" id="KAF2669237.1"/>
    </source>
</evidence>
<dbReference type="EMBL" id="MU004235">
    <property type="protein sequence ID" value="KAF2669237.1"/>
    <property type="molecule type" value="Genomic_DNA"/>
</dbReference>
<evidence type="ECO:0000256" key="1">
    <source>
        <dbReference type="SAM" id="MobiDB-lite"/>
    </source>
</evidence>
<dbReference type="OrthoDB" id="338816at2759"/>
<evidence type="ECO:0000259" key="2">
    <source>
        <dbReference type="Pfam" id="PF06221"/>
    </source>
</evidence>
<evidence type="ECO:0000313" key="4">
    <source>
        <dbReference type="Proteomes" id="UP000799302"/>
    </source>
</evidence>
<organism evidence="3 4">
    <name type="scientific">Microthyrium microscopicum</name>
    <dbReference type="NCBI Taxonomy" id="703497"/>
    <lineage>
        <taxon>Eukaryota</taxon>
        <taxon>Fungi</taxon>
        <taxon>Dikarya</taxon>
        <taxon>Ascomycota</taxon>
        <taxon>Pezizomycotina</taxon>
        <taxon>Dothideomycetes</taxon>
        <taxon>Dothideomycetes incertae sedis</taxon>
        <taxon>Microthyriales</taxon>
        <taxon>Microthyriaceae</taxon>
        <taxon>Microthyrium</taxon>
    </lineage>
</organism>
<dbReference type="AlphaFoldDB" id="A0A6A6UCR6"/>
<dbReference type="GO" id="GO:0008270">
    <property type="term" value="F:zinc ion binding"/>
    <property type="evidence" value="ECO:0007669"/>
    <property type="project" value="InterPro"/>
</dbReference>
<protein>
    <submittedName>
        <fullName evidence="3">Zf-C2HC5-domain-containing protein</fullName>
    </submittedName>
</protein>
<feature type="region of interest" description="Disordered" evidence="1">
    <location>
        <begin position="63"/>
        <end position="112"/>
    </location>
</feature>
<name>A0A6A6UCR6_9PEZI</name>
<feature type="compositionally biased region" description="Polar residues" evidence="1">
    <location>
        <begin position="145"/>
        <end position="170"/>
    </location>
</feature>
<feature type="domain" description="TRIP4/RQT4 C2HC5-type zinc finger" evidence="2">
    <location>
        <begin position="239"/>
        <end position="291"/>
    </location>
</feature>
<dbReference type="InterPro" id="IPR009349">
    <property type="entry name" value="TRIP4/RQT4_C2HC5_Znf"/>
</dbReference>
<sequence>MASSEHNLNQIRKLLPLDDESLKQVLDYSGSLPQNEAAENLKTLLGDSPAALDFIASFNARRTPASSAAASAAPPAGSEGLTSVPKPGPRKKKAGGIKKLPPVRQVEGFGDASAGVYKKRDVDDYMPQRAKRKDAHTGLFALEPEQNSSQTSSLAPTPPSRTRSPANKTPPSAAGRLISDTKSRSNSPAPKPKATKVSIAGGTPMHGPSTALSDLDNAIRELEVQTNPTFSHSAEQNAKRKCNCMATRHELLAAAPNCQNCGKIICVKEGIGPCTFCKTPLLSGAEIDSMIRVLREERGKEKMSANNASHRRADVAATPRPFTKTEQEPDNASEKLAEAMQHRDKLLNYQAHNAKRTRVHDEAADFETPSAGLNAWATPAERAMQLRKQQKALREQEWATRPEWEKKKVVASLDLVGGKVVRRMAAVERPRTPEDEVEDNLPVQKMTITDGRSFGSNPLLGQLIKPVARVDAKGKGKETERTNASNWRRVQDSQEDNEDWILDGGSRGNPQKTDADEPASG</sequence>
<dbReference type="Proteomes" id="UP000799302">
    <property type="component" value="Unassembled WGS sequence"/>
</dbReference>